<evidence type="ECO:0008006" key="5">
    <source>
        <dbReference type="Google" id="ProtNLM"/>
    </source>
</evidence>
<feature type="compositionally biased region" description="Pro residues" evidence="1">
    <location>
        <begin position="852"/>
        <end position="960"/>
    </location>
</feature>
<dbReference type="EMBL" id="BRXU01000001">
    <property type="protein sequence ID" value="GLC48041.1"/>
    <property type="molecule type" value="Genomic_DNA"/>
</dbReference>
<evidence type="ECO:0000313" key="2">
    <source>
        <dbReference type="EMBL" id="GLC48041.1"/>
    </source>
</evidence>
<dbReference type="EMBL" id="BRXU01000007">
    <property type="protein sequence ID" value="GLC53103.1"/>
    <property type="molecule type" value="Genomic_DNA"/>
</dbReference>
<feature type="compositionally biased region" description="Pro residues" evidence="1">
    <location>
        <begin position="817"/>
        <end position="845"/>
    </location>
</feature>
<name>A0A9W6BJF3_9CHLO</name>
<dbReference type="PANTHER" id="PTHR33472">
    <property type="entry name" value="OS01G0106600 PROTEIN"/>
    <property type="match status" value="1"/>
</dbReference>
<feature type="compositionally biased region" description="Pro residues" evidence="1">
    <location>
        <begin position="697"/>
        <end position="733"/>
    </location>
</feature>
<feature type="region of interest" description="Disordered" evidence="1">
    <location>
        <begin position="1278"/>
        <end position="1346"/>
    </location>
</feature>
<proteinExistence type="predicted"/>
<protein>
    <recommendedName>
        <fullName evidence="5">Pherophorin domain-containing protein</fullName>
    </recommendedName>
</protein>
<evidence type="ECO:0000313" key="4">
    <source>
        <dbReference type="Proteomes" id="UP001165080"/>
    </source>
</evidence>
<evidence type="ECO:0000313" key="3">
    <source>
        <dbReference type="EMBL" id="GLC53103.1"/>
    </source>
</evidence>
<feature type="region of interest" description="Disordered" evidence="1">
    <location>
        <begin position="501"/>
        <end position="558"/>
    </location>
</feature>
<feature type="compositionally biased region" description="Low complexity" evidence="1">
    <location>
        <begin position="1315"/>
        <end position="1327"/>
    </location>
</feature>
<reference evidence="3 4" key="2">
    <citation type="journal article" date="2023" name="Commun. Biol.">
        <title>Reorganization of the ancestral sex-determining regions during the evolution of trioecy in Pleodorina starrii.</title>
        <authorList>
            <person name="Takahashi K."/>
            <person name="Suzuki S."/>
            <person name="Kawai-Toyooka H."/>
            <person name="Yamamoto K."/>
            <person name="Hamaji T."/>
            <person name="Ootsuki R."/>
            <person name="Yamaguchi H."/>
            <person name="Kawachi M."/>
            <person name="Higashiyama T."/>
            <person name="Nozaki H."/>
        </authorList>
    </citation>
    <scope>NUCLEOTIDE SEQUENCE [LARGE SCALE GENOMIC DNA]</scope>
    <source>
        <strain evidence="3 4">NIES-4479</strain>
    </source>
</reference>
<feature type="compositionally biased region" description="Pro residues" evidence="1">
    <location>
        <begin position="740"/>
        <end position="800"/>
    </location>
</feature>
<feature type="compositionally biased region" description="Acidic residues" evidence="1">
    <location>
        <begin position="1334"/>
        <end position="1346"/>
    </location>
</feature>
<gene>
    <name evidence="3" type="primary">PLESTB001116</name>
    <name evidence="2" type="synonym">PLESTB000072</name>
    <name evidence="2" type="ORF">PLESTB_000052400</name>
    <name evidence="3" type="ORF">PLESTB_000708000</name>
</gene>
<feature type="region of interest" description="Disordered" evidence="1">
    <location>
        <begin position="319"/>
        <end position="366"/>
    </location>
</feature>
<feature type="region of interest" description="Disordered" evidence="1">
    <location>
        <begin position="687"/>
        <end position="965"/>
    </location>
</feature>
<dbReference type="Proteomes" id="UP001165080">
    <property type="component" value="Unassembled WGS sequence"/>
</dbReference>
<organism evidence="3 4">
    <name type="scientific">Pleodorina starrii</name>
    <dbReference type="NCBI Taxonomy" id="330485"/>
    <lineage>
        <taxon>Eukaryota</taxon>
        <taxon>Viridiplantae</taxon>
        <taxon>Chlorophyta</taxon>
        <taxon>core chlorophytes</taxon>
        <taxon>Chlorophyceae</taxon>
        <taxon>CS clade</taxon>
        <taxon>Chlamydomonadales</taxon>
        <taxon>Volvocaceae</taxon>
        <taxon>Pleodorina</taxon>
    </lineage>
</organism>
<keyword evidence="4" id="KW-1185">Reference proteome</keyword>
<sequence length="1346" mass="140878">MRRAAPRGAAANTSESAMIHQHLEYIDFKSSAGIQPCSGRRRAVSGSGRSLLALLVLLGAAGTLAQTPAYYCNTYSGNGTCPVCTTGTACSQITSVDNFYRDAAYCTLPPSPALASIPGATFVPSTAICNANSGINTYDIRGVAGSAAANRLVGTAYTYISYTGRLYVTMVFNCDFMFSTNPNMPPNVVSIAVWNSDNFFWKPQYIDVLYKPGFYSCYTLSVDLTAVCDPREGATFNPSPNALSTCVCKNGSAPAGCRGVPQNLFVPGEQLYVDVRVRLAEYISDGTSCVGTSASNFTLGSSNDPGPAIVPIEIPNCIAPPSPPPAPPSPPPPRPPAPPSPAPRPPRPPVPPAPAPPSPPSPPAPPPTNVLLLITVLGTLDPDSTCSTINQTLVYMMSYISGVYEVPSCSVGNNIGANPPYSTIFIEYPAVTPIIASTYINTYYPRFPQPRNPQTRIMLLDLLQLPCGSNVTAQGAGIVGRQVPDDTLSFQDPRWPELYCLPPPPPPPFPPSPPSPAPSPQPPSPPPSPPPPSPNPPSPRPPKPPSPNPPSPTPPPPPGILFRWQMFYPPGYNVGNRPNDCAAISFILRYSYKLADLSPGLPDPNCTWTSQTSTVLMSTLIFYTVERGAKTMVGLFNEAAIGEFVVQYGIPCDTRIWLLYDTGADDGNKVFSGLTVPALKCYSPPKAPLNPAINKSPRPPPPPPPPRPQSPPPSPRPPSPPWPPVSPRMPNLPPDREQPPMQPLGPAPLRSPTPPPSRAPSPPRPPSPPPPTSPPPPPPPPPTSVPRPPRPPPAPWPPGILPDYDSPPLAEPDRPGEPPPSPKQPRPPSPAPRPSPPRPSPPKPSPQTVSSPSPPPPPSPPSPKPPRPPRPPPPPPPSPPPSPRPPRVPRKPPSPQPAVPLLPANGPPLPSLSPSPRPPPSPRSSPPPPPNPPPPPPSPPPRSPRPPPPPPPPPPSPPPSGNVTVSNRTVIMSVDTLLTKQLTNAHCTALAVIAEQSRPPGVNVTSGPNCQLNDPPTTGAKVIVVLASSEQALTFYDAYATSTRADTIVRILALPCNRSSVIFAAPGLTEPRVFDQRNVPALQCASTAAAAATSRHRALQQTTTTTTTDSVVERSVVLSVDTLLTAPLTTSHCTALTTLASLATPAGVTLTSGPTCQLNNPPTTGAKVIVVLPTMWDAIGYFNSYATANRANTLSKILSLPCNRSSAIFAAPGLTDPVVFDQLNVPALMCASTSTATSRRAALGSTAATATAGGAAVMDEEMTPVVEGTGLAAAAAAEQQEEEEEEGLGAVNGGGDDTWQVRYTGGGRPLQTLPAEAATAESRTASRVDAGAEPTDEQTLADDGLF</sequence>
<accession>A0A9W6BJF3</accession>
<dbReference type="PANTHER" id="PTHR33472:SF28">
    <property type="entry name" value="BROMO AND FHA DOMAIN-CONTAINING PROTEIN DDB_G0267958"/>
    <property type="match status" value="1"/>
</dbReference>
<evidence type="ECO:0000256" key="1">
    <source>
        <dbReference type="SAM" id="MobiDB-lite"/>
    </source>
</evidence>
<comment type="caution">
    <text evidence="3">The sequence shown here is derived from an EMBL/GenBank/DDBJ whole genome shotgun (WGS) entry which is preliminary data.</text>
</comment>
<reference evidence="3" key="1">
    <citation type="submission" date="2022-08" db="EMBL/GenBank/DDBJ databases">
        <authorList>
            <person name="Takahashi K."/>
            <person name="Suzuki S."/>
            <person name="Kawachi M."/>
            <person name="Higashiyama T."/>
            <person name="Nozaki H."/>
        </authorList>
    </citation>
    <scope>NUCLEOTIDE SEQUENCE</scope>
    <source>
        <strain evidence="3">NIES-4479</strain>
    </source>
</reference>
<dbReference type="PRINTS" id="PR01217">
    <property type="entry name" value="PRICHEXTENSN"/>
</dbReference>